<name>A0AAW5S256_MYCBC</name>
<dbReference type="Proteomes" id="UP001207588">
    <property type="component" value="Unassembled WGS sequence"/>
</dbReference>
<reference evidence="2 3" key="1">
    <citation type="submission" date="2017-02" db="EMBL/GenBank/DDBJ databases">
        <title>The new phylogeny of genus Mycobacterium.</title>
        <authorList>
            <person name="Tortoli E."/>
            <person name="Trovato A."/>
            <person name="Cirillo D.M."/>
        </authorList>
    </citation>
    <scope>NUCLEOTIDE SEQUENCE [LARGE SCALE GENOMIC DNA]</scope>
    <source>
        <strain evidence="2 3">DSM 45439</strain>
    </source>
</reference>
<evidence type="ECO:0000313" key="3">
    <source>
        <dbReference type="Proteomes" id="UP000192293"/>
    </source>
</evidence>
<dbReference type="RefSeq" id="WP_083187811.1">
    <property type="nucleotide sequence ID" value="NZ_JACKTG010000013.1"/>
</dbReference>
<reference evidence="1" key="2">
    <citation type="submission" date="2020-07" db="EMBL/GenBank/DDBJ databases">
        <authorList>
            <person name="Pettersson B.M.F."/>
            <person name="Behra P.R.K."/>
            <person name="Ramesh M."/>
            <person name="Das S."/>
            <person name="Dasgupta S."/>
            <person name="Kirsebom L.A."/>
        </authorList>
    </citation>
    <scope>NUCLEOTIDE SEQUENCE</scope>
    <source>
        <strain evidence="1">DSM 45439</strain>
    </source>
</reference>
<dbReference type="Proteomes" id="UP000192293">
    <property type="component" value="Unassembled WGS sequence"/>
</dbReference>
<evidence type="ECO:0000313" key="1">
    <source>
        <dbReference type="EMBL" id="MCV6988674.1"/>
    </source>
</evidence>
<dbReference type="EMBL" id="JACKTG010000013">
    <property type="protein sequence ID" value="MCV6988674.1"/>
    <property type="molecule type" value="Genomic_DNA"/>
</dbReference>
<organism evidence="1 4">
    <name type="scientific">Mycobacterium bouchedurhonense</name>
    <dbReference type="NCBI Taxonomy" id="701041"/>
    <lineage>
        <taxon>Bacteria</taxon>
        <taxon>Bacillati</taxon>
        <taxon>Actinomycetota</taxon>
        <taxon>Actinomycetes</taxon>
        <taxon>Mycobacteriales</taxon>
        <taxon>Mycobacteriaceae</taxon>
        <taxon>Mycobacterium</taxon>
        <taxon>Mycobacterium avium complex (MAC)</taxon>
    </lineage>
</organism>
<proteinExistence type="predicted"/>
<gene>
    <name evidence="2" type="ORF">BST19_20155</name>
    <name evidence="1" type="ORF">H7I91_05020</name>
</gene>
<accession>A0AAW5S256</accession>
<comment type="caution">
    <text evidence="1">The sequence shown here is derived from an EMBL/GenBank/DDBJ whole genome shotgun (WGS) entry which is preliminary data.</text>
</comment>
<keyword evidence="3" id="KW-1185">Reference proteome</keyword>
<evidence type="ECO:0000313" key="4">
    <source>
        <dbReference type="Proteomes" id="UP001207588"/>
    </source>
</evidence>
<dbReference type="EMBL" id="MVHL01000037">
    <property type="protein sequence ID" value="ORA45552.1"/>
    <property type="molecule type" value="Genomic_DNA"/>
</dbReference>
<dbReference type="AlphaFoldDB" id="A0AAW5S256"/>
<protein>
    <submittedName>
        <fullName evidence="1">Uncharacterized protein</fullName>
    </submittedName>
</protein>
<sequence>MTDPTPVCIVQGCKNPVATVGDVCADCQELFEGYMVHNPDGRRATETELAAAQATLQRAHAQQIAVEIAATQNVPVRRANQLCWLCEQRRTCTQQERGWECDKCLQIH</sequence>
<evidence type="ECO:0000313" key="2">
    <source>
        <dbReference type="EMBL" id="ORA45552.1"/>
    </source>
</evidence>
<reference evidence="1" key="3">
    <citation type="journal article" date="2022" name="BMC Genomics">
        <title>Comparative genome analysis of mycobacteria focusing on tRNA and non-coding RNA.</title>
        <authorList>
            <person name="Behra P.R.K."/>
            <person name="Pettersson B.M.F."/>
            <person name="Ramesh M."/>
            <person name="Das S."/>
            <person name="Dasgupta S."/>
            <person name="Kirsebom L.A."/>
        </authorList>
    </citation>
    <scope>NUCLEOTIDE SEQUENCE</scope>
    <source>
        <strain evidence="1">DSM 45439</strain>
    </source>
</reference>